<reference evidence="3" key="1">
    <citation type="journal article" date="2016" name="Nature">
        <title>Genome evolution in the allotetraploid frog Xenopus laevis.</title>
        <authorList>
            <person name="Session A.M."/>
            <person name="Uno Y."/>
            <person name="Kwon T."/>
            <person name="Chapman J.A."/>
            <person name="Toyoda A."/>
            <person name="Takahashi S."/>
            <person name="Fukui A."/>
            <person name="Hikosaka A."/>
            <person name="Suzuki A."/>
            <person name="Kondo M."/>
            <person name="van Heeringen S.J."/>
            <person name="Quigley I."/>
            <person name="Heinz S."/>
            <person name="Ogino H."/>
            <person name="Ochi H."/>
            <person name="Hellsten U."/>
            <person name="Lyons J.B."/>
            <person name="Simakov O."/>
            <person name="Putnam N."/>
            <person name="Stites J."/>
            <person name="Kuroki Y."/>
            <person name="Tanaka T."/>
            <person name="Michiue T."/>
            <person name="Watanabe M."/>
            <person name="Bogdanovic O."/>
            <person name="Lister R."/>
            <person name="Georgiou G."/>
            <person name="Paranjpe S.S."/>
            <person name="van Kruijsbergen I."/>
            <person name="Shu S."/>
            <person name="Carlson J."/>
            <person name="Kinoshita T."/>
            <person name="Ohta Y."/>
            <person name="Mawaribuchi S."/>
            <person name="Jenkins J."/>
            <person name="Grimwood J."/>
            <person name="Schmutz J."/>
            <person name="Mitros T."/>
            <person name="Mozaffari S.V."/>
            <person name="Suzuki Y."/>
            <person name="Haramoto Y."/>
            <person name="Yamamoto T.S."/>
            <person name="Takagi C."/>
            <person name="Heald R."/>
            <person name="Miller K."/>
            <person name="Haudenschild C."/>
            <person name="Kitzman J."/>
            <person name="Nakayama T."/>
            <person name="Izutsu Y."/>
            <person name="Robert J."/>
            <person name="Fortriede J."/>
            <person name="Burns K."/>
            <person name="Lotay V."/>
            <person name="Karimi K."/>
            <person name="Yasuoka Y."/>
            <person name="Dichmann D.S."/>
            <person name="Flajnik M.F."/>
            <person name="Houston D.W."/>
            <person name="Shendure J."/>
            <person name="DuPasquier L."/>
            <person name="Vize P.D."/>
            <person name="Zorn A.M."/>
            <person name="Ito M."/>
            <person name="Marcotte E.M."/>
            <person name="Wallingford J.B."/>
            <person name="Ito Y."/>
            <person name="Asashima M."/>
            <person name="Ueno N."/>
            <person name="Matsuda Y."/>
            <person name="Veenstra G.J."/>
            <person name="Fujiyama A."/>
            <person name="Harland R.M."/>
            <person name="Taira M."/>
            <person name="Rokhsar D.S."/>
        </authorList>
    </citation>
    <scope>NUCLEOTIDE SEQUENCE [LARGE SCALE GENOMIC DNA]</scope>
    <source>
        <strain evidence="3">J</strain>
    </source>
</reference>
<protein>
    <submittedName>
        <fullName evidence="2">Uncharacterized protein</fullName>
    </submittedName>
</protein>
<evidence type="ECO:0000313" key="2">
    <source>
        <dbReference type="EMBL" id="OCT70509.1"/>
    </source>
</evidence>
<feature type="transmembrane region" description="Helical" evidence="1">
    <location>
        <begin position="21"/>
        <end position="42"/>
    </location>
</feature>
<keyword evidence="1" id="KW-1133">Transmembrane helix</keyword>
<dbReference type="AlphaFoldDB" id="A0A974CC48"/>
<dbReference type="EMBL" id="CM004479">
    <property type="protein sequence ID" value="OCT70509.1"/>
    <property type="molecule type" value="Genomic_DNA"/>
</dbReference>
<organism evidence="2 3">
    <name type="scientific">Xenopus laevis</name>
    <name type="common">African clawed frog</name>
    <dbReference type="NCBI Taxonomy" id="8355"/>
    <lineage>
        <taxon>Eukaryota</taxon>
        <taxon>Metazoa</taxon>
        <taxon>Chordata</taxon>
        <taxon>Craniata</taxon>
        <taxon>Vertebrata</taxon>
        <taxon>Euteleostomi</taxon>
        <taxon>Amphibia</taxon>
        <taxon>Batrachia</taxon>
        <taxon>Anura</taxon>
        <taxon>Pipoidea</taxon>
        <taxon>Pipidae</taxon>
        <taxon>Xenopodinae</taxon>
        <taxon>Xenopus</taxon>
        <taxon>Xenopus</taxon>
    </lineage>
</organism>
<sequence>MDVHLCVSIKPIENLLRNMDIMLISYFFPLIFYFAILQSLVIPTSNACLELNEPFVVVNGKLTEIISNCILQSIITGL</sequence>
<dbReference type="Proteomes" id="UP000694892">
    <property type="component" value="Chromosome 7S"/>
</dbReference>
<proteinExistence type="predicted"/>
<evidence type="ECO:0000313" key="3">
    <source>
        <dbReference type="Proteomes" id="UP000694892"/>
    </source>
</evidence>
<name>A0A974CC48_XENLA</name>
<evidence type="ECO:0000256" key="1">
    <source>
        <dbReference type="SAM" id="Phobius"/>
    </source>
</evidence>
<keyword evidence="1" id="KW-0472">Membrane</keyword>
<gene>
    <name evidence="2" type="ORF">XELAEV_18037430mg</name>
</gene>
<accession>A0A974CC48</accession>
<keyword evidence="1" id="KW-0812">Transmembrane</keyword>